<dbReference type="Gene3D" id="1.20.1280.290">
    <property type="match status" value="2"/>
</dbReference>
<evidence type="ECO:0000313" key="14">
    <source>
        <dbReference type="Proteomes" id="UP001329430"/>
    </source>
</evidence>
<feature type="transmembrane region" description="Helical" evidence="11">
    <location>
        <begin position="126"/>
        <end position="147"/>
    </location>
</feature>
<evidence type="ECO:0000256" key="6">
    <source>
        <dbReference type="ARBA" id="ARBA00022847"/>
    </source>
</evidence>
<dbReference type="EMBL" id="JAVRBK010000004">
    <property type="protein sequence ID" value="KAK5645580.1"/>
    <property type="molecule type" value="Genomic_DNA"/>
</dbReference>
<feature type="transmembrane region" description="Helical" evidence="11">
    <location>
        <begin position="233"/>
        <end position="256"/>
    </location>
</feature>
<evidence type="ECO:0000256" key="7">
    <source>
        <dbReference type="ARBA" id="ARBA00022989"/>
    </source>
</evidence>
<comment type="subcellular location">
    <subcellularLocation>
        <location evidence="1">Lysosome membrane</location>
        <topology evidence="1">Multi-pass membrane protein</topology>
    </subcellularLocation>
</comment>
<feature type="transmembrane region" description="Helical" evidence="11">
    <location>
        <begin position="291"/>
        <end position="315"/>
    </location>
</feature>
<organism evidence="13 14">
    <name type="scientific">Pyrocoelia pectoralis</name>
    <dbReference type="NCBI Taxonomy" id="417401"/>
    <lineage>
        <taxon>Eukaryota</taxon>
        <taxon>Metazoa</taxon>
        <taxon>Ecdysozoa</taxon>
        <taxon>Arthropoda</taxon>
        <taxon>Hexapoda</taxon>
        <taxon>Insecta</taxon>
        <taxon>Pterygota</taxon>
        <taxon>Neoptera</taxon>
        <taxon>Endopterygota</taxon>
        <taxon>Coleoptera</taxon>
        <taxon>Polyphaga</taxon>
        <taxon>Elateriformia</taxon>
        <taxon>Elateroidea</taxon>
        <taxon>Lampyridae</taxon>
        <taxon>Lampyrinae</taxon>
        <taxon>Pyrocoelia</taxon>
    </lineage>
</organism>
<keyword evidence="7 11" id="KW-1133">Transmembrane helix</keyword>
<keyword evidence="5" id="KW-0677">Repeat</keyword>
<evidence type="ECO:0000256" key="2">
    <source>
        <dbReference type="ARBA" id="ARBA00006855"/>
    </source>
</evidence>
<keyword evidence="6" id="KW-0769">Symport</keyword>
<reference evidence="13 14" key="1">
    <citation type="journal article" date="2024" name="Insects">
        <title>An Improved Chromosome-Level Genome Assembly of the Firefly Pyrocoelia pectoralis.</title>
        <authorList>
            <person name="Fu X."/>
            <person name="Meyer-Rochow V.B."/>
            <person name="Ballantyne L."/>
            <person name="Zhu X."/>
        </authorList>
    </citation>
    <scope>NUCLEOTIDE SEQUENCE [LARGE SCALE GENOMIC DNA]</scope>
    <source>
        <strain evidence="13">XCY_ONT2</strain>
    </source>
</reference>
<evidence type="ECO:0000256" key="10">
    <source>
        <dbReference type="ARBA" id="ARBA00048473"/>
    </source>
</evidence>
<evidence type="ECO:0000256" key="9">
    <source>
        <dbReference type="ARBA" id="ARBA00023228"/>
    </source>
</evidence>
<feature type="transmembrane region" description="Helical" evidence="11">
    <location>
        <begin position="203"/>
        <end position="221"/>
    </location>
</feature>
<dbReference type="PANTHER" id="PTHR13131:SF5">
    <property type="entry name" value="CYSTINOSIN"/>
    <property type="match status" value="1"/>
</dbReference>
<evidence type="ECO:0000256" key="5">
    <source>
        <dbReference type="ARBA" id="ARBA00022737"/>
    </source>
</evidence>
<feature type="chain" id="PRO_5042924832" description="Cystinosin" evidence="12">
    <location>
        <begin position="23"/>
        <end position="363"/>
    </location>
</feature>
<dbReference type="GO" id="GO:0015293">
    <property type="term" value="F:symporter activity"/>
    <property type="evidence" value="ECO:0007669"/>
    <property type="project" value="UniProtKB-KW"/>
</dbReference>
<keyword evidence="9" id="KW-0458">Lysosome</keyword>
<dbReference type="Proteomes" id="UP001329430">
    <property type="component" value="Chromosome 4"/>
</dbReference>
<evidence type="ECO:0000256" key="8">
    <source>
        <dbReference type="ARBA" id="ARBA00023136"/>
    </source>
</evidence>
<dbReference type="GO" id="GO:0005765">
    <property type="term" value="C:lysosomal membrane"/>
    <property type="evidence" value="ECO:0007669"/>
    <property type="project" value="UniProtKB-SubCell"/>
</dbReference>
<dbReference type="GO" id="GO:0015184">
    <property type="term" value="F:L-cystine transmembrane transporter activity"/>
    <property type="evidence" value="ECO:0007669"/>
    <property type="project" value="TreeGrafter"/>
</dbReference>
<feature type="transmembrane region" description="Helical" evidence="11">
    <location>
        <begin position="159"/>
        <end position="183"/>
    </location>
</feature>
<dbReference type="InterPro" id="IPR005282">
    <property type="entry name" value="LC_transporter"/>
</dbReference>
<evidence type="ECO:0000256" key="11">
    <source>
        <dbReference type="SAM" id="Phobius"/>
    </source>
</evidence>
<evidence type="ECO:0000256" key="3">
    <source>
        <dbReference type="ARBA" id="ARBA00022448"/>
    </source>
</evidence>
<dbReference type="PANTHER" id="PTHR13131">
    <property type="entry name" value="CYSTINOSIN"/>
    <property type="match status" value="1"/>
</dbReference>
<dbReference type="Pfam" id="PF04193">
    <property type="entry name" value="PQ-loop"/>
    <property type="match status" value="2"/>
</dbReference>
<keyword evidence="12" id="KW-0732">Signal</keyword>
<feature type="signal peptide" evidence="12">
    <location>
        <begin position="1"/>
        <end position="22"/>
    </location>
</feature>
<comment type="similarity">
    <text evidence="2">Belongs to the cystinosin family.</text>
</comment>
<comment type="catalytic activity">
    <reaction evidence="10">
        <text>L-cystine(out) + H(+)(out) = L-cystine(in) + H(+)(in)</text>
        <dbReference type="Rhea" id="RHEA:66172"/>
        <dbReference type="ChEBI" id="CHEBI:15378"/>
        <dbReference type="ChEBI" id="CHEBI:35491"/>
    </reaction>
    <physiologicalReaction direction="left-to-right" evidence="10">
        <dbReference type="Rhea" id="RHEA:66173"/>
    </physiologicalReaction>
</comment>
<name>A0AAN7VBK0_9COLE</name>
<evidence type="ECO:0000256" key="12">
    <source>
        <dbReference type="SAM" id="SignalP"/>
    </source>
</evidence>
<evidence type="ECO:0000313" key="13">
    <source>
        <dbReference type="EMBL" id="KAK5645580.1"/>
    </source>
</evidence>
<evidence type="ECO:0000256" key="1">
    <source>
        <dbReference type="ARBA" id="ARBA00004155"/>
    </source>
</evidence>
<sequence length="363" mass="41502">MSNFKLISVLIIFLTIVKNSNGDISISTKKLLVRKDEVAQFNVTVTNLNTTDLELELIVQHPDIVNVNPSVLKPNGSDSFEFYFNGTYAGHSEVTSSASRKDIDVSPLFLVVDVCNNKVVDLISKIVGWIFIISWGASFYPQIYVNYKRQCVIGMHFDYWALDIVGYISFGIYIHSLYFIPGIQELYFERYPRGLIPVKTNDVVYNLHGTFAIILTIIQCFKYESGDQKISYTARIILGGVALFYVVGLTLYGLELVHILDLFYYCSYVKLIITVLKYIPQVYMNYKRKSTDGWCIGVVFLDLNGGVFSILQMILDSYNYNDWVSIFGNPTKFGLGVITIFFHCLFMVQHYILYRSPGYIHIV</sequence>
<gene>
    <name evidence="13" type="ORF">RI129_006880</name>
</gene>
<accession>A0AAN7VBK0</accession>
<keyword evidence="14" id="KW-1185">Reference proteome</keyword>
<dbReference type="SMART" id="SM00679">
    <property type="entry name" value="CTNS"/>
    <property type="match status" value="2"/>
</dbReference>
<keyword evidence="8 11" id="KW-0472">Membrane</keyword>
<protein>
    <recommendedName>
        <fullName evidence="15">Cystinosin</fullName>
    </recommendedName>
</protein>
<dbReference type="AlphaFoldDB" id="A0AAN7VBK0"/>
<dbReference type="FunFam" id="1.20.1280.290:FF:000016">
    <property type="entry name" value="Cystinosin homolog"/>
    <property type="match status" value="1"/>
</dbReference>
<keyword evidence="3" id="KW-0813">Transport</keyword>
<comment type="caution">
    <text evidence="13">The sequence shown here is derived from an EMBL/GenBank/DDBJ whole genome shotgun (WGS) entry which is preliminary data.</text>
</comment>
<dbReference type="NCBIfam" id="TIGR00951">
    <property type="entry name" value="2A43"/>
    <property type="match status" value="1"/>
</dbReference>
<proteinExistence type="inferred from homology"/>
<keyword evidence="4 11" id="KW-0812">Transmembrane</keyword>
<evidence type="ECO:0008006" key="15">
    <source>
        <dbReference type="Google" id="ProtNLM"/>
    </source>
</evidence>
<dbReference type="InterPro" id="IPR006603">
    <property type="entry name" value="PQ-loop_rpt"/>
</dbReference>
<evidence type="ECO:0000256" key="4">
    <source>
        <dbReference type="ARBA" id="ARBA00022692"/>
    </source>
</evidence>
<feature type="transmembrane region" description="Helical" evidence="11">
    <location>
        <begin position="335"/>
        <end position="354"/>
    </location>
</feature>